<evidence type="ECO:0000313" key="2">
    <source>
        <dbReference type="Proteomes" id="UP000053766"/>
    </source>
</evidence>
<dbReference type="PANTHER" id="PTHR13447:SF2">
    <property type="entry name" value="SMALL RIBOSOMAL SUBUNIT PROTEIN BS1M"/>
    <property type="match status" value="1"/>
</dbReference>
<dbReference type="Proteomes" id="UP000053766">
    <property type="component" value="Unassembled WGS sequence"/>
</dbReference>
<reference evidence="1 2" key="1">
    <citation type="submission" date="2013-11" db="EMBL/GenBank/DDBJ databases">
        <title>Draft genome of the bovine lungworm Dictyocaulus viviparus.</title>
        <authorList>
            <person name="Mitreva M."/>
        </authorList>
    </citation>
    <scope>NUCLEOTIDE SEQUENCE [LARGE SCALE GENOMIC DNA]</scope>
    <source>
        <strain evidence="1 2">HannoverDv2000</strain>
    </source>
</reference>
<dbReference type="GO" id="GO:0005763">
    <property type="term" value="C:mitochondrial small ribosomal subunit"/>
    <property type="evidence" value="ECO:0007669"/>
    <property type="project" value="TreeGrafter"/>
</dbReference>
<dbReference type="Pfam" id="PF10246">
    <property type="entry name" value="MRP-S35"/>
    <property type="match status" value="1"/>
</dbReference>
<accession>A0A0D8XE29</accession>
<sequence>MKSTTFVAFKGLSFSSMLRNSKLMQMGDFDGRIISGRIVHRMHDDLYIDFGMKFNAVCKAPNVNSDAYCEGAGVLLRLRDPELSERFLGSKRDLTLLEADATLLKLLRSPAGKDFEKTREVHTLAENG</sequence>
<dbReference type="EMBL" id="KN716737">
    <property type="protein sequence ID" value="KJH41914.1"/>
    <property type="molecule type" value="Genomic_DNA"/>
</dbReference>
<dbReference type="InterPro" id="IPR019375">
    <property type="entry name" value="Ribosomal_bS1m"/>
</dbReference>
<reference evidence="2" key="2">
    <citation type="journal article" date="2016" name="Sci. Rep.">
        <title>Dictyocaulus viviparus genome, variome and transcriptome elucidate lungworm biology and support future intervention.</title>
        <authorList>
            <person name="McNulty S.N."/>
            <person name="Strube C."/>
            <person name="Rosa B.A."/>
            <person name="Martin J.C."/>
            <person name="Tyagi R."/>
            <person name="Choi Y.J."/>
            <person name="Wang Q."/>
            <person name="Hallsworth Pepin K."/>
            <person name="Zhang X."/>
            <person name="Ozersky P."/>
            <person name="Wilson R.K."/>
            <person name="Sternberg P.W."/>
            <person name="Gasser R.B."/>
            <person name="Mitreva M."/>
        </authorList>
    </citation>
    <scope>NUCLEOTIDE SEQUENCE [LARGE SCALE GENOMIC DNA]</scope>
    <source>
        <strain evidence="2">HannoverDv2000</strain>
    </source>
</reference>
<proteinExistence type="predicted"/>
<evidence type="ECO:0000313" key="1">
    <source>
        <dbReference type="EMBL" id="KJH41914.1"/>
    </source>
</evidence>
<dbReference type="STRING" id="29172.A0A0D8XE29"/>
<organism evidence="1 2">
    <name type="scientific">Dictyocaulus viviparus</name>
    <name type="common">Bovine lungworm</name>
    <dbReference type="NCBI Taxonomy" id="29172"/>
    <lineage>
        <taxon>Eukaryota</taxon>
        <taxon>Metazoa</taxon>
        <taxon>Ecdysozoa</taxon>
        <taxon>Nematoda</taxon>
        <taxon>Chromadorea</taxon>
        <taxon>Rhabditida</taxon>
        <taxon>Rhabditina</taxon>
        <taxon>Rhabditomorpha</taxon>
        <taxon>Strongyloidea</taxon>
        <taxon>Metastrongylidae</taxon>
        <taxon>Dictyocaulus</taxon>
    </lineage>
</organism>
<name>A0A0D8XE29_DICVI</name>
<dbReference type="AlphaFoldDB" id="A0A0D8XE29"/>
<gene>
    <name evidence="1" type="ORF">DICVIV_12097</name>
</gene>
<protein>
    <submittedName>
        <fullName evidence="1">Uncharacterized protein</fullName>
    </submittedName>
</protein>
<dbReference type="PANTHER" id="PTHR13447">
    <property type="entry name" value="MITOCHONDRIAL 28S RIBOSOMAL PROTEIN S28"/>
    <property type="match status" value="1"/>
</dbReference>
<dbReference type="OrthoDB" id="6020229at2759"/>
<keyword evidence="2" id="KW-1185">Reference proteome</keyword>